<protein>
    <submittedName>
        <fullName evidence="1">Uncharacterized protein</fullName>
    </submittedName>
</protein>
<organism evidence="1 2">
    <name type="scientific">Pseudovibrio ascidiaceicola</name>
    <dbReference type="NCBI Taxonomy" id="285279"/>
    <lineage>
        <taxon>Bacteria</taxon>
        <taxon>Pseudomonadati</taxon>
        <taxon>Pseudomonadota</taxon>
        <taxon>Alphaproteobacteria</taxon>
        <taxon>Hyphomicrobiales</taxon>
        <taxon>Stappiaceae</taxon>
        <taxon>Pseudovibrio</taxon>
    </lineage>
</organism>
<evidence type="ECO:0000313" key="2">
    <source>
        <dbReference type="Proteomes" id="UP000199598"/>
    </source>
</evidence>
<gene>
    <name evidence="1" type="ORF">SAMN04488518_104334</name>
</gene>
<evidence type="ECO:0000313" key="1">
    <source>
        <dbReference type="EMBL" id="SFK37373.1"/>
    </source>
</evidence>
<keyword evidence="2" id="KW-1185">Reference proteome</keyword>
<comment type="caution">
    <text evidence="1">The sequence shown here is derived from an EMBL/GenBank/DDBJ whole genome shotgun (WGS) entry which is preliminary data.</text>
</comment>
<reference evidence="1 2" key="1">
    <citation type="submission" date="2016-10" db="EMBL/GenBank/DDBJ databases">
        <authorList>
            <person name="Varghese N."/>
            <person name="Submissions S."/>
        </authorList>
    </citation>
    <scope>NUCLEOTIDE SEQUENCE [LARGE SCALE GENOMIC DNA]</scope>
    <source>
        <strain evidence="1 2">DSM 16392</strain>
    </source>
</reference>
<accession>A0A1I3YZX5</accession>
<proteinExistence type="predicted"/>
<sequence length="53" mass="6527">MDTGGDFYSDMHAQRHWESFEDWWWCVESSRETNPRLVQLDEKLSFNNYLKLQ</sequence>
<name>A0A1I3YZX5_9HYPH</name>
<dbReference type="Proteomes" id="UP000199598">
    <property type="component" value="Unassembled WGS sequence"/>
</dbReference>
<dbReference type="EMBL" id="FOSK01000004">
    <property type="protein sequence ID" value="SFK37373.1"/>
    <property type="molecule type" value="Genomic_DNA"/>
</dbReference>